<dbReference type="EMBL" id="CM046393">
    <property type="protein sequence ID" value="KAI8550972.1"/>
    <property type="molecule type" value="Genomic_DNA"/>
</dbReference>
<sequence length="67" mass="7939">MLFEQLYYAEVFTLFNRAILVFAIWELIRSSFPSMNWRRLVLKLILTRWHLPGIASLLRNSPRSGDA</sequence>
<reference evidence="1" key="1">
    <citation type="submission" date="2022-02" db="EMBL/GenBank/DDBJ databases">
        <title>Plant Genome Project.</title>
        <authorList>
            <person name="Zhang R.-G."/>
        </authorList>
    </citation>
    <scope>NUCLEOTIDE SEQUENCE</scope>
    <source>
        <strain evidence="1">AT1</strain>
    </source>
</reference>
<name>A0ACC0NCC7_RHOML</name>
<accession>A0ACC0NCC7</accession>
<evidence type="ECO:0000313" key="1">
    <source>
        <dbReference type="EMBL" id="KAI8550972.1"/>
    </source>
</evidence>
<protein>
    <submittedName>
        <fullName evidence="1">Uncharacterized protein</fullName>
    </submittedName>
</protein>
<proteinExistence type="predicted"/>
<comment type="caution">
    <text evidence="1">The sequence shown here is derived from an EMBL/GenBank/DDBJ whole genome shotgun (WGS) entry which is preliminary data.</text>
</comment>
<organism evidence="1 2">
    <name type="scientific">Rhododendron molle</name>
    <name type="common">Chinese azalea</name>
    <name type="synonym">Azalea mollis</name>
    <dbReference type="NCBI Taxonomy" id="49168"/>
    <lineage>
        <taxon>Eukaryota</taxon>
        <taxon>Viridiplantae</taxon>
        <taxon>Streptophyta</taxon>
        <taxon>Embryophyta</taxon>
        <taxon>Tracheophyta</taxon>
        <taxon>Spermatophyta</taxon>
        <taxon>Magnoliopsida</taxon>
        <taxon>eudicotyledons</taxon>
        <taxon>Gunneridae</taxon>
        <taxon>Pentapetalae</taxon>
        <taxon>asterids</taxon>
        <taxon>Ericales</taxon>
        <taxon>Ericaceae</taxon>
        <taxon>Ericoideae</taxon>
        <taxon>Rhodoreae</taxon>
        <taxon>Rhododendron</taxon>
    </lineage>
</organism>
<keyword evidence="2" id="KW-1185">Reference proteome</keyword>
<evidence type="ECO:0000313" key="2">
    <source>
        <dbReference type="Proteomes" id="UP001062846"/>
    </source>
</evidence>
<dbReference type="Proteomes" id="UP001062846">
    <property type="component" value="Chromosome 6"/>
</dbReference>
<gene>
    <name evidence="1" type="ORF">RHMOL_Rhmol06G0148100</name>
</gene>